<evidence type="ECO:0000313" key="1">
    <source>
        <dbReference type="EMBL" id="GGZ67914.1"/>
    </source>
</evidence>
<dbReference type="AlphaFoldDB" id="A0A8H9IGG0"/>
<proteinExistence type="predicted"/>
<dbReference type="SUPFAM" id="SSF54427">
    <property type="entry name" value="NTF2-like"/>
    <property type="match status" value="1"/>
</dbReference>
<dbReference type="Proteomes" id="UP000622604">
    <property type="component" value="Unassembled WGS sequence"/>
</dbReference>
<dbReference type="InterPro" id="IPR032710">
    <property type="entry name" value="NTF2-like_dom_sf"/>
</dbReference>
<organism evidence="1 2">
    <name type="scientific">Paraglaciecola chathamensis</name>
    <dbReference type="NCBI Taxonomy" id="368405"/>
    <lineage>
        <taxon>Bacteria</taxon>
        <taxon>Pseudomonadati</taxon>
        <taxon>Pseudomonadota</taxon>
        <taxon>Gammaproteobacteria</taxon>
        <taxon>Alteromonadales</taxon>
        <taxon>Alteromonadaceae</taxon>
        <taxon>Paraglaciecola</taxon>
    </lineage>
</organism>
<comment type="caution">
    <text evidence="1">The sequence shown here is derived from an EMBL/GenBank/DDBJ whole genome shotgun (WGS) entry which is preliminary data.</text>
</comment>
<gene>
    <name evidence="1" type="ORF">GCM10011274_28160</name>
</gene>
<evidence type="ECO:0000313" key="2">
    <source>
        <dbReference type="Proteomes" id="UP000622604"/>
    </source>
</evidence>
<protein>
    <recommendedName>
        <fullName evidence="3">SnoaL-like domain-containing protein</fullName>
    </recommendedName>
</protein>
<name>A0A8H9IGG0_9ALTE</name>
<accession>A0A8H9IGG0</accession>
<reference evidence="1" key="2">
    <citation type="submission" date="2020-09" db="EMBL/GenBank/DDBJ databases">
        <authorList>
            <person name="Sun Q."/>
            <person name="Kim S."/>
        </authorList>
    </citation>
    <scope>NUCLEOTIDE SEQUENCE</scope>
    <source>
        <strain evidence="1">KCTC 32337</strain>
    </source>
</reference>
<sequence>MLSTIQQLLEKRDTKTLTHALIHSSRWLLGERLHYGPVQQRGLMANWLDIMSRSGSIEQCATLQSGNIDAGLFCLNSSSSKTYFVTMCEHSDGAIKQLLQWVDSASLAKHCADDENEAGSTSAASVDFWPEPDPLQLSEFDPQLHQYTTHAGISDVLYGSLSDALNTKLTAWWQIWQGFDSAGIESVYTGESHLSVNSTVVNGEGTTSTSIASWLTQLEGKLHRRYSQLEQVVADNNSALVRWRIDADIKTDNGLVRVRLPIVTMLTFKQNKIESEYWVIDALAFEKRFSTPLPF</sequence>
<reference evidence="1" key="1">
    <citation type="journal article" date="2014" name="Int. J. Syst. Evol. Microbiol.">
        <title>Complete genome sequence of Corynebacterium casei LMG S-19264T (=DSM 44701T), isolated from a smear-ripened cheese.</title>
        <authorList>
            <consortium name="US DOE Joint Genome Institute (JGI-PGF)"/>
            <person name="Walter F."/>
            <person name="Albersmeier A."/>
            <person name="Kalinowski J."/>
            <person name="Ruckert C."/>
        </authorList>
    </citation>
    <scope>NUCLEOTIDE SEQUENCE</scope>
    <source>
        <strain evidence="1">KCTC 32337</strain>
    </source>
</reference>
<dbReference type="EMBL" id="BMZC01000007">
    <property type="protein sequence ID" value="GGZ67914.1"/>
    <property type="molecule type" value="Genomic_DNA"/>
</dbReference>
<evidence type="ECO:0008006" key="3">
    <source>
        <dbReference type="Google" id="ProtNLM"/>
    </source>
</evidence>
<dbReference type="Gene3D" id="3.10.450.50">
    <property type="match status" value="1"/>
</dbReference>
<dbReference type="RefSeq" id="WP_191866339.1">
    <property type="nucleotide sequence ID" value="NZ_BMZC01000007.1"/>
</dbReference>